<evidence type="ECO:0000256" key="1">
    <source>
        <dbReference type="SAM" id="MobiDB-lite"/>
    </source>
</evidence>
<protein>
    <recommendedName>
        <fullName evidence="2">AB hydrolase-1 domain-containing protein</fullName>
    </recommendedName>
</protein>
<dbReference type="Proteomes" id="UP001530315">
    <property type="component" value="Unassembled WGS sequence"/>
</dbReference>
<dbReference type="AlphaFoldDB" id="A0ABD3PP38"/>
<feature type="compositionally biased region" description="Basic and acidic residues" evidence="1">
    <location>
        <begin position="202"/>
        <end position="215"/>
    </location>
</feature>
<dbReference type="Gene3D" id="3.40.50.1820">
    <property type="entry name" value="alpha/beta hydrolase"/>
    <property type="match status" value="2"/>
</dbReference>
<dbReference type="Pfam" id="PF12697">
    <property type="entry name" value="Abhydrolase_6"/>
    <property type="match status" value="1"/>
</dbReference>
<dbReference type="EMBL" id="JALLAZ020000670">
    <property type="protein sequence ID" value="KAL3789717.1"/>
    <property type="molecule type" value="Genomic_DNA"/>
</dbReference>
<feature type="compositionally biased region" description="Low complexity" evidence="1">
    <location>
        <begin position="57"/>
        <end position="67"/>
    </location>
</feature>
<dbReference type="PANTHER" id="PTHR46438">
    <property type="entry name" value="ALPHA/BETA-HYDROLASES SUPERFAMILY PROTEIN"/>
    <property type="match status" value="1"/>
</dbReference>
<gene>
    <name evidence="3" type="ORF">ACHAW5_001059</name>
</gene>
<feature type="domain" description="AB hydrolase-1" evidence="2">
    <location>
        <begin position="114"/>
        <end position="495"/>
    </location>
</feature>
<feature type="region of interest" description="Disordered" evidence="1">
    <location>
        <begin position="38"/>
        <end position="74"/>
    </location>
</feature>
<feature type="region of interest" description="Disordered" evidence="1">
    <location>
        <begin position="184"/>
        <end position="241"/>
    </location>
</feature>
<name>A0ABD3PP38_9STRA</name>
<feature type="region of interest" description="Disordered" evidence="1">
    <location>
        <begin position="142"/>
        <end position="165"/>
    </location>
</feature>
<dbReference type="InterPro" id="IPR029058">
    <property type="entry name" value="AB_hydrolase_fold"/>
</dbReference>
<comment type="caution">
    <text evidence="3">The sequence shown here is derived from an EMBL/GenBank/DDBJ whole genome shotgun (WGS) entry which is preliminary data.</text>
</comment>
<evidence type="ECO:0000313" key="3">
    <source>
        <dbReference type="EMBL" id="KAL3789717.1"/>
    </source>
</evidence>
<reference evidence="3 4" key="1">
    <citation type="submission" date="2024-10" db="EMBL/GenBank/DDBJ databases">
        <title>Updated reference genomes for cyclostephanoid diatoms.</title>
        <authorList>
            <person name="Roberts W.R."/>
            <person name="Alverson A.J."/>
        </authorList>
    </citation>
    <scope>NUCLEOTIDE SEQUENCE [LARGE SCALE GENOMIC DNA]</scope>
    <source>
        <strain evidence="3 4">AJA276-08</strain>
    </source>
</reference>
<proteinExistence type="predicted"/>
<keyword evidence="4" id="KW-1185">Reference proteome</keyword>
<organism evidence="3 4">
    <name type="scientific">Stephanodiscus triporus</name>
    <dbReference type="NCBI Taxonomy" id="2934178"/>
    <lineage>
        <taxon>Eukaryota</taxon>
        <taxon>Sar</taxon>
        <taxon>Stramenopiles</taxon>
        <taxon>Ochrophyta</taxon>
        <taxon>Bacillariophyta</taxon>
        <taxon>Coscinodiscophyceae</taxon>
        <taxon>Thalassiosirophycidae</taxon>
        <taxon>Stephanodiscales</taxon>
        <taxon>Stephanodiscaceae</taxon>
        <taxon>Stephanodiscus</taxon>
    </lineage>
</organism>
<dbReference type="PANTHER" id="PTHR46438:SF12">
    <property type="entry name" value="ALPHA_BETA-HYDROLASES SUPERFAMILY PROTEIN"/>
    <property type="match status" value="1"/>
</dbReference>
<evidence type="ECO:0000313" key="4">
    <source>
        <dbReference type="Proteomes" id="UP001530315"/>
    </source>
</evidence>
<evidence type="ECO:0000259" key="2">
    <source>
        <dbReference type="Pfam" id="PF12697"/>
    </source>
</evidence>
<feature type="compositionally biased region" description="Basic residues" evidence="1">
    <location>
        <begin position="224"/>
        <end position="233"/>
    </location>
</feature>
<feature type="compositionally biased region" description="Low complexity" evidence="1">
    <location>
        <begin position="38"/>
        <end position="48"/>
    </location>
</feature>
<dbReference type="SUPFAM" id="SSF53474">
    <property type="entry name" value="alpha/beta-Hydrolases"/>
    <property type="match status" value="1"/>
</dbReference>
<accession>A0ABD3PP38</accession>
<dbReference type="InterPro" id="IPR000073">
    <property type="entry name" value="AB_hydrolase_1"/>
</dbReference>
<feature type="compositionally biased region" description="Gly residues" evidence="1">
    <location>
        <begin position="152"/>
        <end position="163"/>
    </location>
</feature>
<sequence length="508" mass="55280">MERSIAKVLAVVVVVVAVTSTMGVSAFVVLPAAASLPASSSSSDVASPLRRDRRLRSTSSSSSSSSTHPTIEVDETTIMPSHSLATSLPNLVYDWRGYKIRYQVSGPRDADRTVLLVHGLFVNSDHWRKALSGLNDLDAAGNSAEEDERKGGVGGGGGGGGGKVKAKKTVRVYALDLLGSGWSSKPNRDDPNARSANGENGRFLDDDTTCYRERSMSAMETSSSKKKKRKRRTSPILENVPLGTSYGGHRLAPKLELRHPLRSPYNFYTWAEQIADFTRDVVLASDDDDVVVERRGDGRVTLVANSIGTMSSLQSMIDEPDLYDGIMIVNPNFRELHSAEVPFSSLVMPFVRYVQSTLRNNGKGLFRSLATPSTVKRILMEPYAVHDVIDDELVTSLLDPLLTNGADDVVFDTLSYSAGPLPEQQLGSDDFPRDRPVWVVYGKDDPWTPSRRVENLGRVCVRPSGGIGENGPVERIVGLDGAGHCPHDEVPDEVNGLILEFLDRLDGL</sequence>